<dbReference type="InterPro" id="IPR020846">
    <property type="entry name" value="MFS_dom"/>
</dbReference>
<evidence type="ECO:0000256" key="3">
    <source>
        <dbReference type="ARBA" id="ARBA00022692"/>
    </source>
</evidence>
<dbReference type="EMBL" id="JBAHYK010001079">
    <property type="protein sequence ID" value="KAL0569629.1"/>
    <property type="molecule type" value="Genomic_DNA"/>
</dbReference>
<feature type="region of interest" description="Disordered" evidence="6">
    <location>
        <begin position="224"/>
        <end position="247"/>
    </location>
</feature>
<dbReference type="InterPro" id="IPR036259">
    <property type="entry name" value="MFS_trans_sf"/>
</dbReference>
<evidence type="ECO:0000313" key="10">
    <source>
        <dbReference type="EMBL" id="KAL0569629.1"/>
    </source>
</evidence>
<gene>
    <name evidence="10" type="ORF">V5O48_012338</name>
</gene>
<keyword evidence="11" id="KW-1185">Reference proteome</keyword>
<evidence type="ECO:0000256" key="2">
    <source>
        <dbReference type="ARBA" id="ARBA00022448"/>
    </source>
</evidence>
<feature type="chain" id="PRO_5046068873" description="Major facilitator superfamily (MFS) profile domain-containing protein" evidence="8">
    <location>
        <begin position="33"/>
        <end position="475"/>
    </location>
</feature>
<feature type="transmembrane region" description="Helical" evidence="7">
    <location>
        <begin position="190"/>
        <end position="212"/>
    </location>
</feature>
<evidence type="ECO:0000256" key="4">
    <source>
        <dbReference type="ARBA" id="ARBA00022989"/>
    </source>
</evidence>
<keyword evidence="2" id="KW-0813">Transport</keyword>
<dbReference type="InterPro" id="IPR001958">
    <property type="entry name" value="Tet-R_TetA/multi-R_MdtG-like"/>
</dbReference>
<keyword evidence="5 7" id="KW-0472">Membrane</keyword>
<feature type="transmembrane region" description="Helical" evidence="7">
    <location>
        <begin position="147"/>
        <end position="169"/>
    </location>
</feature>
<dbReference type="Gene3D" id="1.20.1250.20">
    <property type="entry name" value="MFS general substrate transporter like domains"/>
    <property type="match status" value="1"/>
</dbReference>
<evidence type="ECO:0000256" key="7">
    <source>
        <dbReference type="SAM" id="Phobius"/>
    </source>
</evidence>
<reference evidence="10 11" key="1">
    <citation type="submission" date="2024-02" db="EMBL/GenBank/DDBJ databases">
        <title>A draft genome for the cacao thread blight pathogen Marasmius crinis-equi.</title>
        <authorList>
            <person name="Cohen S.P."/>
            <person name="Baruah I.K."/>
            <person name="Amoako-Attah I."/>
            <person name="Bukari Y."/>
            <person name="Meinhardt L.W."/>
            <person name="Bailey B.A."/>
        </authorList>
    </citation>
    <scope>NUCLEOTIDE SEQUENCE [LARGE SCALE GENOMIC DNA]</scope>
    <source>
        <strain evidence="10 11">GH-76</strain>
    </source>
</reference>
<feature type="transmembrane region" description="Helical" evidence="7">
    <location>
        <begin position="416"/>
        <end position="435"/>
    </location>
</feature>
<feature type="signal peptide" evidence="8">
    <location>
        <begin position="1"/>
        <end position="32"/>
    </location>
</feature>
<keyword evidence="3 7" id="KW-0812">Transmembrane</keyword>
<feature type="transmembrane region" description="Helical" evidence="7">
    <location>
        <begin position="447"/>
        <end position="467"/>
    </location>
</feature>
<evidence type="ECO:0000256" key="1">
    <source>
        <dbReference type="ARBA" id="ARBA00004141"/>
    </source>
</evidence>
<dbReference type="CDD" id="cd17330">
    <property type="entry name" value="MFS_SLC46_TetA_like"/>
    <property type="match status" value="1"/>
</dbReference>
<feature type="transmembrane region" description="Helical" evidence="7">
    <location>
        <begin position="56"/>
        <end position="78"/>
    </location>
</feature>
<dbReference type="PANTHER" id="PTHR23504">
    <property type="entry name" value="MAJOR FACILITATOR SUPERFAMILY DOMAIN-CONTAINING PROTEIN 10"/>
    <property type="match status" value="1"/>
</dbReference>
<name>A0ABR3F328_9AGAR</name>
<dbReference type="Proteomes" id="UP001465976">
    <property type="component" value="Unassembled WGS sequence"/>
</dbReference>
<feature type="transmembrane region" description="Helical" evidence="7">
    <location>
        <begin position="90"/>
        <end position="108"/>
    </location>
</feature>
<dbReference type="PROSITE" id="PS50850">
    <property type="entry name" value="MFS"/>
    <property type="match status" value="1"/>
</dbReference>
<dbReference type="PRINTS" id="PR01035">
    <property type="entry name" value="TCRTETA"/>
</dbReference>
<accession>A0ABR3F328</accession>
<feature type="domain" description="Major facilitator superfamily (MFS) profile" evidence="9">
    <location>
        <begin position="17"/>
        <end position="474"/>
    </location>
</feature>
<feature type="compositionally biased region" description="Polar residues" evidence="6">
    <location>
        <begin position="237"/>
        <end position="247"/>
    </location>
</feature>
<evidence type="ECO:0000259" key="9">
    <source>
        <dbReference type="PROSITE" id="PS50850"/>
    </source>
</evidence>
<sequence length="475" mass="52084">MAQPTECRRTTPLPKLQTTLALLIAHAEPVTAQVIYPFIPAFVLRVGITNGDEKKTGYYAGIIESLFFVTECLTVYHWGRLSDKIGRRPVLLIGPLGLTLAMLGFGLSKTFWHMVVFRCAQGVFNGNLGVVKTLIADFTDDTNLADAFMLLSLAWNVGGTIGPALGGILSEPADRWPTIFGGVFFRENPYFLPCAAAALFAFIAFVSCFFLLKETHKVHPRLKPNLESSSERDPLLQNAQNSNVDSDQQTKELTLYEIIVPNRPLQHSLVCHAFHSFTHMSHRVVIPLVYSTSIPEGGLGLSPYQIGVILAVFGVCNAVLQILVWKPLLKRIGPKRMFTLSYTFHFVRIFMMMLARIVAANVGYVNWLVWALIFAQMATSTLATTTFNAISTIIVKTAPPGGLGAVNGIQQMISSGLRGLSPVVISPLFAASLALDWKVSGGSGGFARYMVDVVQMAIVVVGVWYSLKLPSYRLI</sequence>
<dbReference type="InterPro" id="IPR011701">
    <property type="entry name" value="MFS"/>
</dbReference>
<dbReference type="SUPFAM" id="SSF103473">
    <property type="entry name" value="MFS general substrate transporter"/>
    <property type="match status" value="1"/>
</dbReference>
<comment type="caution">
    <text evidence="10">The sequence shown here is derived from an EMBL/GenBank/DDBJ whole genome shotgun (WGS) entry which is preliminary data.</text>
</comment>
<keyword evidence="4 7" id="KW-1133">Transmembrane helix</keyword>
<evidence type="ECO:0000256" key="6">
    <source>
        <dbReference type="SAM" id="MobiDB-lite"/>
    </source>
</evidence>
<comment type="subcellular location">
    <subcellularLocation>
        <location evidence="1">Membrane</location>
        <topology evidence="1">Multi-pass membrane protein</topology>
    </subcellularLocation>
</comment>
<evidence type="ECO:0000256" key="8">
    <source>
        <dbReference type="SAM" id="SignalP"/>
    </source>
</evidence>
<feature type="transmembrane region" description="Helical" evidence="7">
    <location>
        <begin position="304"/>
        <end position="325"/>
    </location>
</feature>
<organism evidence="10 11">
    <name type="scientific">Marasmius crinis-equi</name>
    <dbReference type="NCBI Taxonomy" id="585013"/>
    <lineage>
        <taxon>Eukaryota</taxon>
        <taxon>Fungi</taxon>
        <taxon>Dikarya</taxon>
        <taxon>Basidiomycota</taxon>
        <taxon>Agaricomycotina</taxon>
        <taxon>Agaricomycetes</taxon>
        <taxon>Agaricomycetidae</taxon>
        <taxon>Agaricales</taxon>
        <taxon>Marasmiineae</taxon>
        <taxon>Marasmiaceae</taxon>
        <taxon>Marasmius</taxon>
    </lineage>
</organism>
<dbReference type="PANTHER" id="PTHR23504:SF15">
    <property type="entry name" value="MAJOR FACILITATOR SUPERFAMILY (MFS) PROFILE DOMAIN-CONTAINING PROTEIN"/>
    <property type="match status" value="1"/>
</dbReference>
<dbReference type="Pfam" id="PF07690">
    <property type="entry name" value="MFS_1"/>
    <property type="match status" value="1"/>
</dbReference>
<feature type="transmembrane region" description="Helical" evidence="7">
    <location>
        <begin position="367"/>
        <end position="395"/>
    </location>
</feature>
<evidence type="ECO:0000313" key="11">
    <source>
        <dbReference type="Proteomes" id="UP001465976"/>
    </source>
</evidence>
<evidence type="ECO:0000256" key="5">
    <source>
        <dbReference type="ARBA" id="ARBA00023136"/>
    </source>
</evidence>
<protein>
    <recommendedName>
        <fullName evidence="9">Major facilitator superfamily (MFS) profile domain-containing protein</fullName>
    </recommendedName>
</protein>
<keyword evidence="8" id="KW-0732">Signal</keyword>
<proteinExistence type="predicted"/>